<evidence type="ECO:0000313" key="2">
    <source>
        <dbReference type="EMBL" id="KKN01105.1"/>
    </source>
</evidence>
<organism evidence="2">
    <name type="scientific">marine sediment metagenome</name>
    <dbReference type="NCBI Taxonomy" id="412755"/>
    <lineage>
        <taxon>unclassified sequences</taxon>
        <taxon>metagenomes</taxon>
        <taxon>ecological metagenomes</taxon>
    </lineage>
</organism>
<reference evidence="2" key="1">
    <citation type="journal article" date="2015" name="Nature">
        <title>Complex archaea that bridge the gap between prokaryotes and eukaryotes.</title>
        <authorList>
            <person name="Spang A."/>
            <person name="Saw J.H."/>
            <person name="Jorgensen S.L."/>
            <person name="Zaremba-Niedzwiedzka K."/>
            <person name="Martijn J."/>
            <person name="Lind A.E."/>
            <person name="van Eijk R."/>
            <person name="Schleper C."/>
            <person name="Guy L."/>
            <person name="Ettema T.J."/>
        </authorList>
    </citation>
    <scope>NUCLEOTIDE SEQUENCE</scope>
</reference>
<evidence type="ECO:0000256" key="1">
    <source>
        <dbReference type="SAM" id="MobiDB-lite"/>
    </source>
</evidence>
<dbReference type="EMBL" id="LAZR01005297">
    <property type="protein sequence ID" value="KKN01105.1"/>
    <property type="molecule type" value="Genomic_DNA"/>
</dbReference>
<dbReference type="AlphaFoldDB" id="A0A0F9M0Z9"/>
<accession>A0A0F9M0Z9</accession>
<comment type="caution">
    <text evidence="2">The sequence shown here is derived from an EMBL/GenBank/DDBJ whole genome shotgun (WGS) entry which is preliminary data.</text>
</comment>
<sequence>MAKKQSRNKQVLEACIQHSKNIKNRTTVGEFEKGEYIKDLWKESGRARFYNLILIVLKDAVVEGIYKKEVVNRKHYFILIGTEETVEDVEDEEDEETDEEEDMEDAIKDVLTEDDEEEEEEDEDEEEEEEEVNELYEQYKEETGKNAITTRGTESKIFIKWKKNQ</sequence>
<gene>
    <name evidence="2" type="ORF">LCGC14_1131030</name>
</gene>
<feature type="compositionally biased region" description="Acidic residues" evidence="1">
    <location>
        <begin position="84"/>
        <end position="104"/>
    </location>
</feature>
<protein>
    <submittedName>
        <fullName evidence="2">Uncharacterized protein</fullName>
    </submittedName>
</protein>
<feature type="region of interest" description="Disordered" evidence="1">
    <location>
        <begin position="84"/>
        <end position="148"/>
    </location>
</feature>
<name>A0A0F9M0Z9_9ZZZZ</name>
<proteinExistence type="predicted"/>
<feature type="compositionally biased region" description="Acidic residues" evidence="1">
    <location>
        <begin position="112"/>
        <end position="134"/>
    </location>
</feature>